<dbReference type="Proteomes" id="UP000190675">
    <property type="component" value="Chromosome I"/>
</dbReference>
<dbReference type="PRINTS" id="PR00038">
    <property type="entry name" value="HTHLUXR"/>
</dbReference>
<organism evidence="6 7">
    <name type="scientific">Bradyrhizobium erythrophlei</name>
    <dbReference type="NCBI Taxonomy" id="1437360"/>
    <lineage>
        <taxon>Bacteria</taxon>
        <taxon>Pseudomonadati</taxon>
        <taxon>Pseudomonadota</taxon>
        <taxon>Alphaproteobacteria</taxon>
        <taxon>Hyphomicrobiales</taxon>
        <taxon>Nitrobacteraceae</taxon>
        <taxon>Bradyrhizobium</taxon>
    </lineage>
</organism>
<dbReference type="InterPro" id="IPR036388">
    <property type="entry name" value="WH-like_DNA-bd_sf"/>
</dbReference>
<dbReference type="Gene3D" id="1.10.10.10">
    <property type="entry name" value="Winged helix-like DNA-binding domain superfamily/Winged helix DNA-binding domain"/>
    <property type="match status" value="1"/>
</dbReference>
<keyword evidence="3" id="KW-0804">Transcription</keyword>
<gene>
    <name evidence="6" type="ORF">SAMN05444169_2334</name>
</gene>
<evidence type="ECO:0000256" key="3">
    <source>
        <dbReference type="ARBA" id="ARBA00023163"/>
    </source>
</evidence>
<dbReference type="OrthoDB" id="9782655at2"/>
<dbReference type="PROSITE" id="PS50043">
    <property type="entry name" value="HTH_LUXR_2"/>
    <property type="match status" value="1"/>
</dbReference>
<dbReference type="Pfam" id="PF00196">
    <property type="entry name" value="GerE"/>
    <property type="match status" value="1"/>
</dbReference>
<dbReference type="PANTHER" id="PTHR44688">
    <property type="entry name" value="DNA-BINDING TRANSCRIPTIONAL ACTIVATOR DEVR_DOSR"/>
    <property type="match status" value="1"/>
</dbReference>
<dbReference type="CDD" id="cd06170">
    <property type="entry name" value="LuxR_C_like"/>
    <property type="match status" value="1"/>
</dbReference>
<dbReference type="InterPro" id="IPR000792">
    <property type="entry name" value="Tscrpt_reg_LuxR_C"/>
</dbReference>
<feature type="region of interest" description="Disordered" evidence="4">
    <location>
        <begin position="107"/>
        <end position="127"/>
    </location>
</feature>
<evidence type="ECO:0000313" key="6">
    <source>
        <dbReference type="EMBL" id="SHG41539.1"/>
    </source>
</evidence>
<sequence>MGHQENRIADSPFSTWIESSAPPDDDLETVRLSAARTRAMDEAGAAIARQLNGPMTALLLYMGEIKQHSQQLSQAAGNRVYLQQVVENALQQTERVCAMIKQMADTHEEPAAESGRKTGWEKRAGRGKEGAGVMFASSAGQKPLTKREREVLSLISEGYSNKQGALRMNISPRTFESHRAEAMRKLGARNTADLVRLALLHPAG</sequence>
<dbReference type="SMART" id="SM00421">
    <property type="entry name" value="HTH_LUXR"/>
    <property type="match status" value="1"/>
</dbReference>
<dbReference type="SUPFAM" id="SSF46894">
    <property type="entry name" value="C-terminal effector domain of the bipartite response regulators"/>
    <property type="match status" value="1"/>
</dbReference>
<evidence type="ECO:0000256" key="1">
    <source>
        <dbReference type="ARBA" id="ARBA00023015"/>
    </source>
</evidence>
<proteinExistence type="predicted"/>
<evidence type="ECO:0000259" key="5">
    <source>
        <dbReference type="PROSITE" id="PS50043"/>
    </source>
</evidence>
<dbReference type="AlphaFoldDB" id="A0A1M5JMQ8"/>
<evidence type="ECO:0000313" key="7">
    <source>
        <dbReference type="Proteomes" id="UP000190675"/>
    </source>
</evidence>
<evidence type="ECO:0000256" key="2">
    <source>
        <dbReference type="ARBA" id="ARBA00023125"/>
    </source>
</evidence>
<name>A0A1M5JMQ8_9BRAD</name>
<keyword evidence="2" id="KW-0238">DNA-binding</keyword>
<accession>A0A1M5JMQ8</accession>
<dbReference type="GO" id="GO:0003677">
    <property type="term" value="F:DNA binding"/>
    <property type="evidence" value="ECO:0007669"/>
    <property type="project" value="UniProtKB-KW"/>
</dbReference>
<dbReference type="EMBL" id="LT670818">
    <property type="protein sequence ID" value="SHG41539.1"/>
    <property type="molecule type" value="Genomic_DNA"/>
</dbReference>
<reference evidence="6 7" key="1">
    <citation type="submission" date="2016-11" db="EMBL/GenBank/DDBJ databases">
        <authorList>
            <person name="Jaros S."/>
            <person name="Januszkiewicz K."/>
            <person name="Wedrychowicz H."/>
        </authorList>
    </citation>
    <scope>NUCLEOTIDE SEQUENCE [LARGE SCALE GENOMIC DNA]</scope>
    <source>
        <strain evidence="6 7">GAS242</strain>
    </source>
</reference>
<dbReference type="InterPro" id="IPR016032">
    <property type="entry name" value="Sig_transdc_resp-reg_C-effctor"/>
</dbReference>
<protein>
    <submittedName>
        <fullName evidence="6">Regulatory protein, luxR family</fullName>
    </submittedName>
</protein>
<dbReference type="GO" id="GO:0006355">
    <property type="term" value="P:regulation of DNA-templated transcription"/>
    <property type="evidence" value="ECO:0007669"/>
    <property type="project" value="InterPro"/>
</dbReference>
<evidence type="ECO:0000256" key="4">
    <source>
        <dbReference type="SAM" id="MobiDB-lite"/>
    </source>
</evidence>
<feature type="region of interest" description="Disordered" evidence="4">
    <location>
        <begin position="1"/>
        <end position="24"/>
    </location>
</feature>
<feature type="domain" description="HTH luxR-type" evidence="5">
    <location>
        <begin position="137"/>
        <end position="202"/>
    </location>
</feature>
<keyword evidence="1" id="KW-0805">Transcription regulation</keyword>
<dbReference type="RefSeq" id="WP_079566103.1">
    <property type="nucleotide sequence ID" value="NZ_LT670818.1"/>
</dbReference>
<dbReference type="PANTHER" id="PTHR44688:SF16">
    <property type="entry name" value="DNA-BINDING TRANSCRIPTIONAL ACTIVATOR DEVR_DOSR"/>
    <property type="match status" value="1"/>
</dbReference>